<evidence type="ECO:0000256" key="5">
    <source>
        <dbReference type="SAM" id="Coils"/>
    </source>
</evidence>
<feature type="compositionally biased region" description="Polar residues" evidence="6">
    <location>
        <begin position="135"/>
        <end position="148"/>
    </location>
</feature>
<name>A0A034WJZ2_BACDO</name>
<evidence type="ECO:0000256" key="2">
    <source>
        <dbReference type="ARBA" id="ARBA00022771"/>
    </source>
</evidence>
<dbReference type="RefSeq" id="XP_011203568.2">
    <property type="nucleotide sequence ID" value="XM_011205266.4"/>
</dbReference>
<dbReference type="InterPro" id="IPR041641">
    <property type="entry name" value="CALCOCO1/2_Zn_UBZ1"/>
</dbReference>
<evidence type="ECO:0000256" key="3">
    <source>
        <dbReference type="ARBA" id="ARBA00022833"/>
    </source>
</evidence>
<feature type="region of interest" description="Disordered" evidence="6">
    <location>
        <begin position="40"/>
        <end position="66"/>
    </location>
</feature>
<dbReference type="Gene3D" id="6.20.250.40">
    <property type="match status" value="1"/>
</dbReference>
<evidence type="ECO:0000256" key="1">
    <source>
        <dbReference type="ARBA" id="ARBA00022723"/>
    </source>
</evidence>
<feature type="compositionally biased region" description="Polar residues" evidence="6">
    <location>
        <begin position="52"/>
        <end position="66"/>
    </location>
</feature>
<dbReference type="OrthoDB" id="6105729at2759"/>
<feature type="domain" description="UBZ1-type" evidence="7">
    <location>
        <begin position="345"/>
        <end position="371"/>
    </location>
</feature>
<evidence type="ECO:0000259" key="7">
    <source>
        <dbReference type="Pfam" id="PF18112"/>
    </source>
</evidence>
<protein>
    <recommendedName>
        <fullName evidence="7">UBZ1-type domain-containing protein</fullName>
    </recommendedName>
</protein>
<dbReference type="EMBL" id="GAKP01003056">
    <property type="protein sequence ID" value="JAC55896.1"/>
    <property type="molecule type" value="Transcribed_RNA"/>
</dbReference>
<dbReference type="GO" id="GO:0008270">
    <property type="term" value="F:zinc ion binding"/>
    <property type="evidence" value="ECO:0007669"/>
    <property type="project" value="UniProtKB-KW"/>
</dbReference>
<dbReference type="KEGG" id="bdr:105226407"/>
<keyword evidence="2" id="KW-0863">Zinc-finger</keyword>
<dbReference type="GeneID" id="105226407"/>
<keyword evidence="3" id="KW-0862">Zinc</keyword>
<feature type="coiled-coil region" evidence="5">
    <location>
        <begin position="223"/>
        <end position="250"/>
    </location>
</feature>
<dbReference type="Pfam" id="PF18112">
    <property type="entry name" value="Zn-C2H2_12"/>
    <property type="match status" value="1"/>
</dbReference>
<sequence length="379" mass="42684">MESGPNSSNVLASEYALRVALQTMKERCLALQRRLTELEEDNEELRARSDQVKQTNTTLTSNGSVNTEAGELLQLRVQVEELNRQKEQLSEHINMVSNENRKLWSRLSQIAKDKTGQRGATIEPDYTIGNETDDNPTSPRNGSGSNQNLIRSKTFTQHSPNPNLRHKLIPNGKELSMEEVALEQKCDVIEDNDYVLPADGDLGFAYLNVDDNNVDDADFTSVAKKCMEGLQEMQREALKQQQELNSALTVIETRIALQPCADCAKKSQKPEMADKSLETDESLSEIMHINKNNVSKGNKAWSVSNEAVEEDLSCTNEAEEEETFLGVDAYYDKVQNVLNMDAAERVCPMCGRKYDGSIAWEAFQQHVEAHFLDRDDIEF</sequence>
<evidence type="ECO:0000256" key="6">
    <source>
        <dbReference type="SAM" id="MobiDB-lite"/>
    </source>
</evidence>
<keyword evidence="1" id="KW-0479">Metal-binding</keyword>
<dbReference type="AlphaFoldDB" id="A0A034WJZ2"/>
<reference evidence="8" key="1">
    <citation type="journal article" date="2014" name="BMC Genomics">
        <title>Characterizing the developmental transcriptome of the oriental fruit fly, Bactrocera dorsalis (Diptera: Tephritidae) through comparative genomic analysis with Drosophila melanogaster utilizing modENCODE datasets.</title>
        <authorList>
            <person name="Geib S.M."/>
            <person name="Calla B."/>
            <person name="Hall B."/>
            <person name="Hou S."/>
            <person name="Manoukis N.C."/>
        </authorList>
    </citation>
    <scope>NUCLEOTIDE SEQUENCE</scope>
    <source>
        <strain evidence="8">Punador</strain>
    </source>
</reference>
<feature type="region of interest" description="Disordered" evidence="6">
    <location>
        <begin position="113"/>
        <end position="148"/>
    </location>
</feature>
<evidence type="ECO:0000256" key="4">
    <source>
        <dbReference type="ARBA" id="ARBA00023054"/>
    </source>
</evidence>
<keyword evidence="4 5" id="KW-0175">Coiled coil</keyword>
<proteinExistence type="predicted"/>
<accession>A0A034WJZ2</accession>
<evidence type="ECO:0000313" key="8">
    <source>
        <dbReference type="EMBL" id="JAC55896.1"/>
    </source>
</evidence>
<organism evidence="8">
    <name type="scientific">Bactrocera dorsalis</name>
    <name type="common">Oriental fruit fly</name>
    <name type="synonym">Dacus dorsalis</name>
    <dbReference type="NCBI Taxonomy" id="27457"/>
    <lineage>
        <taxon>Eukaryota</taxon>
        <taxon>Metazoa</taxon>
        <taxon>Ecdysozoa</taxon>
        <taxon>Arthropoda</taxon>
        <taxon>Hexapoda</taxon>
        <taxon>Insecta</taxon>
        <taxon>Pterygota</taxon>
        <taxon>Neoptera</taxon>
        <taxon>Endopterygota</taxon>
        <taxon>Diptera</taxon>
        <taxon>Brachycera</taxon>
        <taxon>Muscomorpha</taxon>
        <taxon>Tephritoidea</taxon>
        <taxon>Tephritidae</taxon>
        <taxon>Bactrocera</taxon>
        <taxon>Bactrocera</taxon>
    </lineage>
</organism>